<dbReference type="GO" id="GO:0016020">
    <property type="term" value="C:membrane"/>
    <property type="evidence" value="ECO:0007669"/>
    <property type="project" value="UniProtKB-SubCell"/>
</dbReference>
<dbReference type="Proteomes" id="UP000187203">
    <property type="component" value="Unassembled WGS sequence"/>
</dbReference>
<comment type="caution">
    <text evidence="4">The sequence shown here is derived from an EMBL/GenBank/DDBJ whole genome shotgun (WGS) entry which is preliminary data.</text>
</comment>
<dbReference type="InterPro" id="IPR023395">
    <property type="entry name" value="MCP_dom_sf"/>
</dbReference>
<keyword evidence="3" id="KW-0472">Membrane</keyword>
<protein>
    <submittedName>
        <fullName evidence="4">Mitochondrial carrier protein</fullName>
    </submittedName>
</protein>
<organism evidence="4 5">
    <name type="scientific">Corchorus olitorius</name>
    <dbReference type="NCBI Taxonomy" id="93759"/>
    <lineage>
        <taxon>Eukaryota</taxon>
        <taxon>Viridiplantae</taxon>
        <taxon>Streptophyta</taxon>
        <taxon>Embryophyta</taxon>
        <taxon>Tracheophyta</taxon>
        <taxon>Spermatophyta</taxon>
        <taxon>Magnoliopsida</taxon>
        <taxon>eudicotyledons</taxon>
        <taxon>Gunneridae</taxon>
        <taxon>Pentapetalae</taxon>
        <taxon>rosids</taxon>
        <taxon>malvids</taxon>
        <taxon>Malvales</taxon>
        <taxon>Malvaceae</taxon>
        <taxon>Grewioideae</taxon>
        <taxon>Apeibeae</taxon>
        <taxon>Corchorus</taxon>
    </lineage>
</organism>
<sequence length="110" mass="12312">MTINSVFTTIFDPWKRSESDVKGEGIGYGLLLGGRILMEKHKVEETWLGYSLIDVCKKTLKVHGPLGLYRGYPMMLAGMTVNSVFTTNFDPWKRFESNVKVEGIGYGCVG</sequence>
<proteinExistence type="predicted"/>
<evidence type="ECO:0000313" key="5">
    <source>
        <dbReference type="Proteomes" id="UP000187203"/>
    </source>
</evidence>
<keyword evidence="5" id="KW-1185">Reference proteome</keyword>
<dbReference type="SUPFAM" id="SSF103506">
    <property type="entry name" value="Mitochondrial carrier"/>
    <property type="match status" value="1"/>
</dbReference>
<evidence type="ECO:0000256" key="3">
    <source>
        <dbReference type="ARBA" id="ARBA00023136"/>
    </source>
</evidence>
<dbReference type="AlphaFoldDB" id="A0A1R3H3Y9"/>
<name>A0A1R3H3Y9_9ROSI</name>
<comment type="subcellular location">
    <subcellularLocation>
        <location evidence="1">Membrane</location>
    </subcellularLocation>
</comment>
<evidence type="ECO:0000313" key="4">
    <source>
        <dbReference type="EMBL" id="OMO65039.1"/>
    </source>
</evidence>
<gene>
    <name evidence="4" type="ORF">COLO4_31597</name>
</gene>
<evidence type="ECO:0000256" key="2">
    <source>
        <dbReference type="ARBA" id="ARBA00022692"/>
    </source>
</evidence>
<keyword evidence="2" id="KW-0812">Transmembrane</keyword>
<reference evidence="5" key="1">
    <citation type="submission" date="2013-09" db="EMBL/GenBank/DDBJ databases">
        <title>Corchorus olitorius genome sequencing.</title>
        <authorList>
            <person name="Alam M."/>
            <person name="Haque M.S."/>
            <person name="Islam M.S."/>
            <person name="Emdad E.M."/>
            <person name="Islam M.M."/>
            <person name="Ahmed B."/>
            <person name="Halim A."/>
            <person name="Hossen Q.M.M."/>
            <person name="Hossain M.Z."/>
            <person name="Ahmed R."/>
            <person name="Khan M.M."/>
            <person name="Islam R."/>
            <person name="Rashid M.M."/>
            <person name="Khan S.A."/>
            <person name="Rahman M.S."/>
            <person name="Alam M."/>
            <person name="Yahiya A.S."/>
            <person name="Khan M.S."/>
            <person name="Azam M.S."/>
            <person name="Haque T."/>
            <person name="Lashkar M.Z.H."/>
            <person name="Akhand A.I."/>
            <person name="Morshed G."/>
            <person name="Roy S."/>
            <person name="Uddin K.S."/>
            <person name="Rabeya T."/>
            <person name="Hossain A.S."/>
            <person name="Chowdhury A."/>
            <person name="Snigdha A.R."/>
            <person name="Mortoza M.S."/>
            <person name="Matin S.A."/>
            <person name="Hoque S.M.E."/>
            <person name="Islam M.K."/>
            <person name="Roy D.K."/>
            <person name="Haider R."/>
            <person name="Moosa M.M."/>
            <person name="Elias S.M."/>
            <person name="Hasan A.M."/>
            <person name="Jahan S."/>
            <person name="Shafiuddin M."/>
            <person name="Mahmood N."/>
            <person name="Shommy N.S."/>
        </authorList>
    </citation>
    <scope>NUCLEOTIDE SEQUENCE [LARGE SCALE GENOMIC DNA]</scope>
    <source>
        <strain evidence="5">cv. O-4</strain>
    </source>
</reference>
<dbReference type="EMBL" id="AWUE01020862">
    <property type="protein sequence ID" value="OMO65039.1"/>
    <property type="molecule type" value="Genomic_DNA"/>
</dbReference>
<evidence type="ECO:0000256" key="1">
    <source>
        <dbReference type="ARBA" id="ARBA00004370"/>
    </source>
</evidence>
<accession>A0A1R3H3Y9</accession>